<gene>
    <name evidence="1" type="ORF">CAUJ_LOCUS1285</name>
</gene>
<dbReference type="EMBL" id="CAJGYM010000002">
    <property type="protein sequence ID" value="CAD6185366.1"/>
    <property type="molecule type" value="Genomic_DNA"/>
</dbReference>
<name>A0A8S1GPQ3_9PELO</name>
<sequence length="102" mass="11583">MSYWFRSRCRSGETNRSRTLLTLPFATAALSNGSQRPRSSYRLGLANRRGFLPFPFPSFFLAVSERHAPCAYCGNQLISRFPFKCSQVLSLLFAGRRGRKNA</sequence>
<accession>A0A8S1GPQ3</accession>
<comment type="caution">
    <text evidence="1">The sequence shown here is derived from an EMBL/GenBank/DDBJ whole genome shotgun (WGS) entry which is preliminary data.</text>
</comment>
<dbReference type="AlphaFoldDB" id="A0A8S1GPQ3"/>
<protein>
    <submittedName>
        <fullName evidence="1">Uncharacterized protein</fullName>
    </submittedName>
</protein>
<dbReference type="Proteomes" id="UP000835052">
    <property type="component" value="Unassembled WGS sequence"/>
</dbReference>
<evidence type="ECO:0000313" key="2">
    <source>
        <dbReference type="Proteomes" id="UP000835052"/>
    </source>
</evidence>
<proteinExistence type="predicted"/>
<reference evidence="1" key="1">
    <citation type="submission" date="2020-10" db="EMBL/GenBank/DDBJ databases">
        <authorList>
            <person name="Kikuchi T."/>
        </authorList>
    </citation>
    <scope>NUCLEOTIDE SEQUENCE</scope>
    <source>
        <strain evidence="1">NKZ352</strain>
    </source>
</reference>
<organism evidence="1 2">
    <name type="scientific">Caenorhabditis auriculariae</name>
    <dbReference type="NCBI Taxonomy" id="2777116"/>
    <lineage>
        <taxon>Eukaryota</taxon>
        <taxon>Metazoa</taxon>
        <taxon>Ecdysozoa</taxon>
        <taxon>Nematoda</taxon>
        <taxon>Chromadorea</taxon>
        <taxon>Rhabditida</taxon>
        <taxon>Rhabditina</taxon>
        <taxon>Rhabditomorpha</taxon>
        <taxon>Rhabditoidea</taxon>
        <taxon>Rhabditidae</taxon>
        <taxon>Peloderinae</taxon>
        <taxon>Caenorhabditis</taxon>
    </lineage>
</organism>
<keyword evidence="2" id="KW-1185">Reference proteome</keyword>
<evidence type="ECO:0000313" key="1">
    <source>
        <dbReference type="EMBL" id="CAD6185366.1"/>
    </source>
</evidence>